<dbReference type="PANTHER" id="PTHR30161">
    <property type="entry name" value="FLAGELLAR EXPORT PROTEIN, MEMBRANE FLHA SUBUNIT-RELATED"/>
    <property type="match status" value="1"/>
</dbReference>
<evidence type="ECO:0000256" key="6">
    <source>
        <dbReference type="ARBA" id="ARBA00022692"/>
    </source>
</evidence>
<dbReference type="EMBL" id="SJTG01000001">
    <property type="protein sequence ID" value="TCI13684.1"/>
    <property type="molecule type" value="Genomic_DNA"/>
</dbReference>
<feature type="transmembrane region" description="Helical" evidence="9">
    <location>
        <begin position="73"/>
        <end position="93"/>
    </location>
</feature>
<evidence type="ECO:0000256" key="1">
    <source>
        <dbReference type="ARBA" id="ARBA00004429"/>
    </source>
</evidence>
<dbReference type="Proteomes" id="UP000291822">
    <property type="component" value="Unassembled WGS sequence"/>
</dbReference>
<feature type="transmembrane region" description="Helical" evidence="9">
    <location>
        <begin position="18"/>
        <end position="36"/>
    </location>
</feature>
<dbReference type="GO" id="GO:0009306">
    <property type="term" value="P:protein secretion"/>
    <property type="evidence" value="ECO:0007669"/>
    <property type="project" value="InterPro"/>
</dbReference>
<evidence type="ECO:0000313" key="11">
    <source>
        <dbReference type="Proteomes" id="UP000291822"/>
    </source>
</evidence>
<feature type="transmembrane region" description="Helical" evidence="9">
    <location>
        <begin position="271"/>
        <end position="294"/>
    </location>
</feature>
<organism evidence="10 11">
    <name type="scientific">Dyella soli</name>
    <dbReference type="NCBI Taxonomy" id="522319"/>
    <lineage>
        <taxon>Bacteria</taxon>
        <taxon>Pseudomonadati</taxon>
        <taxon>Pseudomonadota</taxon>
        <taxon>Gammaproteobacteria</taxon>
        <taxon>Lysobacterales</taxon>
        <taxon>Rhodanobacteraceae</taxon>
        <taxon>Dyella</taxon>
    </lineage>
</organism>
<dbReference type="InterPro" id="IPR042196">
    <property type="entry name" value="FHIPEP_4"/>
</dbReference>
<protein>
    <submittedName>
        <fullName evidence="10">EscV/YscV/HrcV family type III secretion system export apparatus protein</fullName>
    </submittedName>
</protein>
<comment type="similarity">
    <text evidence="2">Belongs to the FHIPEP (flagella/HR/invasion proteins export pore) family.</text>
</comment>
<dbReference type="NCBIfam" id="TIGR01399">
    <property type="entry name" value="hrcV"/>
    <property type="match status" value="1"/>
</dbReference>
<dbReference type="Gene3D" id="3.40.30.60">
    <property type="entry name" value="FHIPEP family, domain 1"/>
    <property type="match status" value="1"/>
</dbReference>
<dbReference type="InterPro" id="IPR042193">
    <property type="entry name" value="FHIPEP_3"/>
</dbReference>
<keyword evidence="7 9" id="KW-1133">Transmembrane helix</keyword>
<feature type="transmembrane region" description="Helical" evidence="9">
    <location>
        <begin position="113"/>
        <end position="132"/>
    </location>
</feature>
<dbReference type="PANTHER" id="PTHR30161:SF2">
    <property type="entry name" value="INVASION PROTEIN INVA"/>
    <property type="match status" value="1"/>
</dbReference>
<evidence type="ECO:0000256" key="9">
    <source>
        <dbReference type="SAM" id="Phobius"/>
    </source>
</evidence>
<feature type="transmembrane region" description="Helical" evidence="9">
    <location>
        <begin position="242"/>
        <end position="259"/>
    </location>
</feature>
<dbReference type="InterPro" id="IPR042194">
    <property type="entry name" value="FHIPEP_1"/>
</dbReference>
<keyword evidence="11" id="KW-1185">Reference proteome</keyword>
<evidence type="ECO:0000256" key="7">
    <source>
        <dbReference type="ARBA" id="ARBA00022989"/>
    </source>
</evidence>
<evidence type="ECO:0000256" key="3">
    <source>
        <dbReference type="ARBA" id="ARBA00022448"/>
    </source>
</evidence>
<feature type="transmembrane region" description="Helical" evidence="9">
    <location>
        <begin position="300"/>
        <end position="318"/>
    </location>
</feature>
<keyword evidence="8 9" id="KW-0472">Membrane</keyword>
<dbReference type="PRINTS" id="PR00949">
    <property type="entry name" value="TYPE3IMAPROT"/>
</dbReference>
<dbReference type="RefSeq" id="WP_131149534.1">
    <property type="nucleotide sequence ID" value="NZ_SJTG01000001.1"/>
</dbReference>
<evidence type="ECO:0000256" key="4">
    <source>
        <dbReference type="ARBA" id="ARBA00022475"/>
    </source>
</evidence>
<evidence type="ECO:0000256" key="8">
    <source>
        <dbReference type="ARBA" id="ARBA00023136"/>
    </source>
</evidence>
<evidence type="ECO:0000256" key="5">
    <source>
        <dbReference type="ARBA" id="ARBA00022519"/>
    </source>
</evidence>
<dbReference type="InterPro" id="IPR006302">
    <property type="entry name" value="T3SS_HrcV"/>
</dbReference>
<proteinExistence type="inferred from homology"/>
<reference evidence="10 11" key="1">
    <citation type="submission" date="2019-02" db="EMBL/GenBank/DDBJ databases">
        <title>Dyella amyloliquefaciens sp. nov., isolated from forest soil.</title>
        <authorList>
            <person name="Gao Z.-H."/>
            <person name="Qiu L.-H."/>
        </authorList>
    </citation>
    <scope>NUCLEOTIDE SEQUENCE [LARGE SCALE GENOMIC DNA]</scope>
    <source>
        <strain evidence="10 11">KACC 12747</strain>
    </source>
</reference>
<dbReference type="Gene3D" id="3.40.50.12790">
    <property type="entry name" value="FHIPEP family, domain 4"/>
    <property type="match status" value="1"/>
</dbReference>
<dbReference type="GO" id="GO:0005886">
    <property type="term" value="C:plasma membrane"/>
    <property type="evidence" value="ECO:0007669"/>
    <property type="project" value="UniProtKB-SubCell"/>
</dbReference>
<dbReference type="PIRSF" id="PIRSF005419">
    <property type="entry name" value="FlhA"/>
    <property type="match status" value="1"/>
</dbReference>
<keyword evidence="4" id="KW-1003">Cell membrane</keyword>
<dbReference type="NCBIfam" id="NF011865">
    <property type="entry name" value="PRK15337.1"/>
    <property type="match status" value="1"/>
</dbReference>
<feature type="transmembrane region" description="Helical" evidence="9">
    <location>
        <begin position="42"/>
        <end position="61"/>
    </location>
</feature>
<feature type="transmembrane region" description="Helical" evidence="9">
    <location>
        <begin position="200"/>
        <end position="222"/>
    </location>
</feature>
<keyword evidence="3" id="KW-0813">Transport</keyword>
<evidence type="ECO:0000313" key="10">
    <source>
        <dbReference type="EMBL" id="TCI13684.1"/>
    </source>
</evidence>
<comment type="subcellular location">
    <subcellularLocation>
        <location evidence="1">Cell inner membrane</location>
        <topology evidence="1">Multi-pass membrane protein</topology>
    </subcellularLocation>
</comment>
<gene>
    <name evidence="10" type="ORF">EZM97_10620</name>
</gene>
<keyword evidence="6 9" id="KW-0812">Transmembrane</keyword>
<dbReference type="InterPro" id="IPR001712">
    <property type="entry name" value="T3SS_FHIPEP"/>
</dbReference>
<comment type="caution">
    <text evidence="10">The sequence shown here is derived from an EMBL/GenBank/DDBJ whole genome shotgun (WGS) entry which is preliminary data.</text>
</comment>
<dbReference type="Pfam" id="PF00771">
    <property type="entry name" value="FHIPEP"/>
    <property type="match status" value="1"/>
</dbReference>
<dbReference type="AlphaFoldDB" id="A0A4R0Z231"/>
<accession>A0A4R0Z231</accession>
<evidence type="ECO:0000256" key="2">
    <source>
        <dbReference type="ARBA" id="ARBA00008835"/>
    </source>
</evidence>
<dbReference type="Gene3D" id="1.10.8.540">
    <property type="entry name" value="FHIPEP family, domain 3"/>
    <property type="match status" value="1"/>
</dbReference>
<name>A0A4R0Z231_9GAMM</name>
<keyword evidence="5" id="KW-0997">Cell inner membrane</keyword>
<sequence length="677" mass="73685">MSAEASATVAPWFHRPELTLVVLMAAVIAMLVMPLPTWLVDGLIALNMAIAIVIFLSSFYVERLLNFSTFPSVLLFTTLMRLALSVSTSRLILVDADAGHVIQAFGEFVIADNLVVGFVVFSIVTIVQFIVITKGAERVGEVTARFSLDGMPGKQMAIDADLRAESINSEEAQRRRKEVERESQLFGSFDGAMKFVKGDAIAGVVILLVNFFGGIAVGTLQHGMTFGDALHTFTLLTIGDGLVAQIPALLICISAGFIVTRVGGDQRNLGAGIIAELFASDLVLLVSAVLVLLLGMLPGFPLAVFVALACGLAGIVVMRRRRLRRHGDGEAAGAVSASGKASFDQGRLVSETLPLQVNLPGELMRAWEEQGWLQRCQEACFFQLGIPLPPLVARESDGDGTSVEVRVNEVAAARGHIVAGRTQMRGDVPHALLPGDAMELPDGRGGRSYWLAQDDVARWDDMGLRGRADIDVLVELVGIAIRRNISELFGIQEAKQMMDRLEGRYPELVKETYRHLPVQRLADVLQRLLREDVSVRNMKVILEALAQWAQREKDVIMLAEHVRCALARYISDRVGIDGRIKAIVLSGSVEDQIRSGIRQAQGGSFLNLDPAAANDLLDRAELCIGEVTLHCPDAVILTAVDIRRFFKRFIEGRLPHVGVISFGEVSDTVSIDVLRTL</sequence>